<feature type="compositionally biased region" description="Basic residues" evidence="1">
    <location>
        <begin position="126"/>
        <end position="137"/>
    </location>
</feature>
<feature type="region of interest" description="Disordered" evidence="1">
    <location>
        <begin position="199"/>
        <end position="230"/>
    </location>
</feature>
<organism evidence="2 3">
    <name type="scientific">Pinctada imbricata</name>
    <name type="common">Atlantic pearl-oyster</name>
    <name type="synonym">Pinctada martensii</name>
    <dbReference type="NCBI Taxonomy" id="66713"/>
    <lineage>
        <taxon>Eukaryota</taxon>
        <taxon>Metazoa</taxon>
        <taxon>Spiralia</taxon>
        <taxon>Lophotrochozoa</taxon>
        <taxon>Mollusca</taxon>
        <taxon>Bivalvia</taxon>
        <taxon>Autobranchia</taxon>
        <taxon>Pteriomorphia</taxon>
        <taxon>Pterioida</taxon>
        <taxon>Pterioidea</taxon>
        <taxon>Pteriidae</taxon>
        <taxon>Pinctada</taxon>
    </lineage>
</organism>
<accession>A0AA89C6M8</accession>
<dbReference type="Proteomes" id="UP001186944">
    <property type="component" value="Unassembled WGS sequence"/>
</dbReference>
<reference evidence="2" key="1">
    <citation type="submission" date="2019-08" db="EMBL/GenBank/DDBJ databases">
        <title>The improved chromosome-level genome for the pearl oyster Pinctada fucata martensii using PacBio sequencing and Hi-C.</title>
        <authorList>
            <person name="Zheng Z."/>
        </authorList>
    </citation>
    <scope>NUCLEOTIDE SEQUENCE</scope>
    <source>
        <strain evidence="2">ZZ-2019</strain>
        <tissue evidence="2">Adductor muscle</tissue>
    </source>
</reference>
<evidence type="ECO:0000313" key="3">
    <source>
        <dbReference type="Proteomes" id="UP001186944"/>
    </source>
</evidence>
<keyword evidence="3" id="KW-1185">Reference proteome</keyword>
<proteinExistence type="predicted"/>
<comment type="caution">
    <text evidence="2">The sequence shown here is derived from an EMBL/GenBank/DDBJ whole genome shotgun (WGS) entry which is preliminary data.</text>
</comment>
<feature type="region of interest" description="Disordered" evidence="1">
    <location>
        <begin position="119"/>
        <end position="155"/>
    </location>
</feature>
<gene>
    <name evidence="2" type="ORF">FSP39_005313</name>
</gene>
<feature type="compositionally biased region" description="Basic and acidic residues" evidence="1">
    <location>
        <begin position="216"/>
        <end position="227"/>
    </location>
</feature>
<protein>
    <submittedName>
        <fullName evidence="2">Uncharacterized protein</fullName>
    </submittedName>
</protein>
<evidence type="ECO:0000313" key="2">
    <source>
        <dbReference type="EMBL" id="KAK3096975.1"/>
    </source>
</evidence>
<name>A0AA89C6M8_PINIB</name>
<evidence type="ECO:0000256" key="1">
    <source>
        <dbReference type="SAM" id="MobiDB-lite"/>
    </source>
</evidence>
<dbReference type="AlphaFoldDB" id="A0AA89C6M8"/>
<dbReference type="EMBL" id="VSWD01000007">
    <property type="protein sequence ID" value="KAK3096975.1"/>
    <property type="molecule type" value="Genomic_DNA"/>
</dbReference>
<sequence length="321" mass="36277">MHSIELERFPSIKIGISSLRKRPSKQQNGLDEFDLSMNDLIPNHAHKVGGISNALHVMSKVGAPTKVERQLTFQLEVDLRRFRRSRDYFPFDMTPSELAKYYPPQSVNMTHGEILLRKGLESNTGPKKRRVREKSHKSAPEMLETNGSLLTESPRIDGDDIHQVAEVDRDGFIVNEYNTQYEIKENIVPKQFDTQHLADSAISPDRDEIKAEEDDNIRTESQEHARAEPSPIKSVDTYATTPFEEPEPIPVITNRTLSPGDASDIIRNVMDANAVSENNTFRSVPTTTRTINETREDGGLERSTTFLTSEQNNALPEVIPV</sequence>